<evidence type="ECO:0000313" key="2">
    <source>
        <dbReference type="EMBL" id="KAK7595299.1"/>
    </source>
</evidence>
<comment type="caution">
    <text evidence="2">The sequence shown here is derived from an EMBL/GenBank/DDBJ whole genome shotgun (WGS) entry which is preliminary data.</text>
</comment>
<organism evidence="2 3">
    <name type="scientific">Parthenolecanium corni</name>
    <dbReference type="NCBI Taxonomy" id="536013"/>
    <lineage>
        <taxon>Eukaryota</taxon>
        <taxon>Metazoa</taxon>
        <taxon>Ecdysozoa</taxon>
        <taxon>Arthropoda</taxon>
        <taxon>Hexapoda</taxon>
        <taxon>Insecta</taxon>
        <taxon>Pterygota</taxon>
        <taxon>Neoptera</taxon>
        <taxon>Paraneoptera</taxon>
        <taxon>Hemiptera</taxon>
        <taxon>Sternorrhyncha</taxon>
        <taxon>Coccoidea</taxon>
        <taxon>Coccidae</taxon>
        <taxon>Parthenolecanium</taxon>
    </lineage>
</organism>
<evidence type="ECO:0000313" key="3">
    <source>
        <dbReference type="Proteomes" id="UP001367676"/>
    </source>
</evidence>
<dbReference type="Proteomes" id="UP001367676">
    <property type="component" value="Unassembled WGS sequence"/>
</dbReference>
<dbReference type="AlphaFoldDB" id="A0AAN9TWN6"/>
<sequence>MDRAMHDQMPDARCSTRRVNCGLAAAPQNAAHRLRKSDAALTPRRKESTKATGRGLGAGGMGISPATEYGACTCPHSARYDESRGKRWIRAGDKIPSRDALPHQQVHPLRTDVCGENIPLHYTYSEILFYAGRDLRK</sequence>
<gene>
    <name evidence="2" type="ORF">V9T40_013124</name>
</gene>
<accession>A0AAN9TWN6</accession>
<dbReference type="EMBL" id="JBBCAQ010000018">
    <property type="protein sequence ID" value="KAK7595299.1"/>
    <property type="molecule type" value="Genomic_DNA"/>
</dbReference>
<name>A0AAN9TWN6_9HEMI</name>
<proteinExistence type="predicted"/>
<feature type="region of interest" description="Disordered" evidence="1">
    <location>
        <begin position="28"/>
        <end position="60"/>
    </location>
</feature>
<keyword evidence="3" id="KW-1185">Reference proteome</keyword>
<protein>
    <submittedName>
        <fullName evidence="2">Uncharacterized protein</fullName>
    </submittedName>
</protein>
<evidence type="ECO:0000256" key="1">
    <source>
        <dbReference type="SAM" id="MobiDB-lite"/>
    </source>
</evidence>
<reference evidence="2 3" key="1">
    <citation type="submission" date="2024-03" db="EMBL/GenBank/DDBJ databases">
        <title>Adaptation during the transition from Ophiocordyceps entomopathogen to insect associate is accompanied by gene loss and intensified selection.</title>
        <authorList>
            <person name="Ward C.M."/>
            <person name="Onetto C.A."/>
            <person name="Borneman A.R."/>
        </authorList>
    </citation>
    <scope>NUCLEOTIDE SEQUENCE [LARGE SCALE GENOMIC DNA]</scope>
    <source>
        <strain evidence="2">AWRI1</strain>
        <tissue evidence="2">Single Adult Female</tissue>
    </source>
</reference>